<dbReference type="PRINTS" id="PR00301">
    <property type="entry name" value="HEATSHOCK70"/>
</dbReference>
<dbReference type="Gene3D" id="2.60.34.10">
    <property type="entry name" value="Substrate Binding Domain Of DNAk, Chain A, domain 1"/>
    <property type="match status" value="1"/>
</dbReference>
<evidence type="ECO:0000256" key="1">
    <source>
        <dbReference type="ARBA" id="ARBA00007381"/>
    </source>
</evidence>
<proteinExistence type="inferred from homology"/>
<keyword evidence="3 7" id="KW-0547">Nucleotide-binding</keyword>
<dbReference type="RefSeq" id="WP_284474889.1">
    <property type="nucleotide sequence ID" value="NZ_JASVEJ010000031.1"/>
</dbReference>
<dbReference type="EMBL" id="JASVEJ010000031">
    <property type="protein sequence ID" value="MDL5057481.1"/>
    <property type="molecule type" value="Genomic_DNA"/>
</dbReference>
<gene>
    <name evidence="8" type="ORF">QQ055_08420</name>
</gene>
<dbReference type="Gene3D" id="3.30.420.40">
    <property type="match status" value="2"/>
</dbReference>
<dbReference type="SUPFAM" id="SSF100920">
    <property type="entry name" value="Heat shock protein 70kD (HSP70), peptide-binding domain"/>
    <property type="match status" value="1"/>
</dbReference>
<evidence type="ECO:0000256" key="7">
    <source>
        <dbReference type="RuleBase" id="RU003322"/>
    </source>
</evidence>
<keyword evidence="5" id="KW-0346">Stress response</keyword>
<evidence type="ECO:0000313" key="9">
    <source>
        <dbReference type="Proteomes" id="UP001230986"/>
    </source>
</evidence>
<comment type="caution">
    <text evidence="8">The sequence shown here is derived from an EMBL/GenBank/DDBJ whole genome shotgun (WGS) entry which is preliminary data.</text>
</comment>
<evidence type="ECO:0000256" key="6">
    <source>
        <dbReference type="ARBA" id="ARBA00023186"/>
    </source>
</evidence>
<evidence type="ECO:0000256" key="4">
    <source>
        <dbReference type="ARBA" id="ARBA00022840"/>
    </source>
</evidence>
<evidence type="ECO:0000256" key="3">
    <source>
        <dbReference type="ARBA" id="ARBA00022741"/>
    </source>
</evidence>
<dbReference type="InterPro" id="IPR029047">
    <property type="entry name" value="HSP70_peptide-bd_sf"/>
</dbReference>
<evidence type="ECO:0000256" key="5">
    <source>
        <dbReference type="ARBA" id="ARBA00023016"/>
    </source>
</evidence>
<keyword evidence="9" id="KW-1185">Reference proteome</keyword>
<protein>
    <submittedName>
        <fullName evidence="8">Hsp70 family protein</fullName>
    </submittedName>
</protein>
<dbReference type="PROSITE" id="PS00329">
    <property type="entry name" value="HSP70_2"/>
    <property type="match status" value="1"/>
</dbReference>
<organism evidence="8 9">
    <name type="scientific">Geitlerinema calcuttense NRMC-F 0142</name>
    <dbReference type="NCBI Taxonomy" id="2922238"/>
    <lineage>
        <taxon>Bacteria</taxon>
        <taxon>Bacillati</taxon>
        <taxon>Cyanobacteriota</taxon>
        <taxon>Cyanophyceae</taxon>
        <taxon>Geitlerinematales</taxon>
        <taxon>Geitlerinemataceae</taxon>
        <taxon>Geitlerinema</taxon>
    </lineage>
</organism>
<dbReference type="InterPro" id="IPR013126">
    <property type="entry name" value="Hsp_70_fam"/>
</dbReference>
<dbReference type="InterPro" id="IPR043129">
    <property type="entry name" value="ATPase_NBD"/>
</dbReference>
<name>A0ABT7M347_9CYAN</name>
<evidence type="ECO:0000313" key="8">
    <source>
        <dbReference type="EMBL" id="MDL5057481.1"/>
    </source>
</evidence>
<keyword evidence="4 7" id="KW-0067">ATP-binding</keyword>
<accession>A0ABT7M347</accession>
<evidence type="ECO:0000256" key="2">
    <source>
        <dbReference type="ARBA" id="ARBA00022553"/>
    </source>
</evidence>
<dbReference type="InterPro" id="IPR018181">
    <property type="entry name" value="Heat_shock_70_CS"/>
</dbReference>
<reference evidence="8 9" key="1">
    <citation type="submission" date="2023-06" db="EMBL/GenBank/DDBJ databases">
        <title>Whole genome sequence of Oscillatoria calcuttensis NRMC-F 0142.</title>
        <authorList>
            <person name="Shakena Fathima T."/>
            <person name="Muralitharan G."/>
            <person name="Thajuddin N."/>
        </authorList>
    </citation>
    <scope>NUCLEOTIDE SEQUENCE [LARGE SCALE GENOMIC DNA]</scope>
    <source>
        <strain evidence="8 9">NRMC-F 0142</strain>
    </source>
</reference>
<comment type="similarity">
    <text evidence="1 7">Belongs to the heat shock protein 70 family.</text>
</comment>
<dbReference type="PANTHER" id="PTHR19375">
    <property type="entry name" value="HEAT SHOCK PROTEIN 70KDA"/>
    <property type="match status" value="1"/>
</dbReference>
<dbReference type="Gene3D" id="3.90.640.10">
    <property type="entry name" value="Actin, Chain A, domain 4"/>
    <property type="match status" value="1"/>
</dbReference>
<dbReference type="Proteomes" id="UP001230986">
    <property type="component" value="Unassembled WGS sequence"/>
</dbReference>
<keyword evidence="2" id="KW-0597">Phosphoprotein</keyword>
<sequence length="520" mass="57209">MSNRKVVGIDLGTTFSAIAHIDEYGKPQIIPNAESERTTPSVILFEESNVTVGSTAKALAVAEPDKIVEFIKREMGKPREEFNREFGQTKYSADELSAVILKKLKNDAEKYLGVPVTDAVITVPAYFNDAERNATMNSGKIAGLNVLQVINEPTAAALAYGMNKLGKDQTVFVFDLGGGTFDVTIMKIEGEQIRMVATNGDHRLGGKDWDDKIINYVAEEFDKTHGENPLLDLQAYQDLQSRAIAAKIQLSNRPKTTIVHSHNGKSVKVDLTREQFDQMCQDLVEKCRILCDIVLMEAKMTWKDIDTVLLVGGMTRCPMIRDMVKESSGKEPSEEVNPDEAVALGAAVQSMLCHIKESVDAGSNEVAPETIKHFTGESGGLIQVTNITSHTLGIVLWNDVSHEEYVFPMIAKMTSVPCEIKNTFGTASANMKRVVVKVVEGESTVPEECTKLGNCEIELPEYLPKATPVVVTYRYNNNQILEVTVKAQEKVAHAEIHRSGGLNEKEVGKAREHLTLLNVA</sequence>
<dbReference type="Pfam" id="PF00012">
    <property type="entry name" value="HSP70"/>
    <property type="match status" value="1"/>
</dbReference>
<keyword evidence="6" id="KW-0143">Chaperone</keyword>
<dbReference type="PROSITE" id="PS00297">
    <property type="entry name" value="HSP70_1"/>
    <property type="match status" value="1"/>
</dbReference>
<dbReference type="SUPFAM" id="SSF53067">
    <property type="entry name" value="Actin-like ATPase domain"/>
    <property type="match status" value="2"/>
</dbReference>